<dbReference type="AlphaFoldDB" id="A0AAD5DUB2"/>
<dbReference type="PANTHER" id="PTHR31757:SF0">
    <property type="entry name" value="SLL0781 PROTEIN"/>
    <property type="match status" value="1"/>
</dbReference>
<dbReference type="InterPro" id="IPR009783">
    <property type="entry name" value="DUF1348"/>
</dbReference>
<dbReference type="Proteomes" id="UP001205105">
    <property type="component" value="Unassembled WGS sequence"/>
</dbReference>
<dbReference type="Pfam" id="PF07080">
    <property type="entry name" value="DUF1348"/>
    <property type="match status" value="1"/>
</dbReference>
<accession>A0AAD5DUB2</accession>
<proteinExistence type="predicted"/>
<comment type="caution">
    <text evidence="1">The sequence shown here is derived from an EMBL/GenBank/DDBJ whole genome shotgun (WGS) entry which is preliminary data.</text>
</comment>
<dbReference type="EMBL" id="JADXDR010000041">
    <property type="protein sequence ID" value="KAI7843266.1"/>
    <property type="molecule type" value="Genomic_DNA"/>
</dbReference>
<dbReference type="Gene3D" id="3.10.450.50">
    <property type="match status" value="1"/>
</dbReference>
<dbReference type="SUPFAM" id="SSF54427">
    <property type="entry name" value="NTF2-like"/>
    <property type="match status" value="1"/>
</dbReference>
<protein>
    <submittedName>
        <fullName evidence="1">Uncharacterized protein</fullName>
    </submittedName>
</protein>
<evidence type="ECO:0000313" key="1">
    <source>
        <dbReference type="EMBL" id="KAI7843266.1"/>
    </source>
</evidence>
<reference evidence="1" key="1">
    <citation type="submission" date="2020-11" db="EMBL/GenBank/DDBJ databases">
        <title>Chlorella ohadii genome sequencing and assembly.</title>
        <authorList>
            <person name="Murik O."/>
            <person name="Treves H."/>
            <person name="Kedem I."/>
            <person name="Shotland Y."/>
            <person name="Kaplan A."/>
        </authorList>
    </citation>
    <scope>NUCLEOTIDE SEQUENCE</scope>
    <source>
        <strain evidence="1">1</strain>
    </source>
</reference>
<name>A0AAD5DUB2_9CHLO</name>
<sequence>MASESRPPLPPFTLETARQKVQAAQDAWNTRDPDRVALAYTEDTEWRNRAEFVQGREAVRQFLRRKWEREQGYVLRKYLFAFQDNRISVCFEYEYHDASGQWYRAYGNEGLMRKRIACINEAPIRPEERRIAVPEGQQVVYNSWLAEQGIGGKEFPLCGGNQPAY</sequence>
<keyword evidence="2" id="KW-1185">Reference proteome</keyword>
<dbReference type="PANTHER" id="PTHR31757">
    <property type="entry name" value="SLL0781 PROTEIN"/>
    <property type="match status" value="1"/>
</dbReference>
<organism evidence="1 2">
    <name type="scientific">Chlorella ohadii</name>
    <dbReference type="NCBI Taxonomy" id="2649997"/>
    <lineage>
        <taxon>Eukaryota</taxon>
        <taxon>Viridiplantae</taxon>
        <taxon>Chlorophyta</taxon>
        <taxon>core chlorophytes</taxon>
        <taxon>Trebouxiophyceae</taxon>
        <taxon>Chlorellales</taxon>
        <taxon>Chlorellaceae</taxon>
        <taxon>Chlorella clade</taxon>
        <taxon>Chlorella</taxon>
    </lineage>
</organism>
<gene>
    <name evidence="1" type="ORF">COHA_003099</name>
</gene>
<dbReference type="InterPro" id="IPR032710">
    <property type="entry name" value="NTF2-like_dom_sf"/>
</dbReference>
<evidence type="ECO:0000313" key="2">
    <source>
        <dbReference type="Proteomes" id="UP001205105"/>
    </source>
</evidence>